<evidence type="ECO:0000313" key="3">
    <source>
        <dbReference type="Proteomes" id="UP000737402"/>
    </source>
</evidence>
<dbReference type="EMBL" id="JAFBED010000001">
    <property type="protein sequence ID" value="MBM7618535.1"/>
    <property type="molecule type" value="Genomic_DNA"/>
</dbReference>
<feature type="transmembrane region" description="Helical" evidence="1">
    <location>
        <begin position="47"/>
        <end position="76"/>
    </location>
</feature>
<gene>
    <name evidence="2" type="ORF">JOC95_000377</name>
</gene>
<keyword evidence="1" id="KW-0472">Membrane</keyword>
<dbReference type="Proteomes" id="UP000737402">
    <property type="component" value="Unassembled WGS sequence"/>
</dbReference>
<proteinExistence type="predicted"/>
<keyword evidence="3" id="KW-1185">Reference proteome</keyword>
<evidence type="ECO:0000256" key="1">
    <source>
        <dbReference type="SAM" id="Phobius"/>
    </source>
</evidence>
<comment type="caution">
    <text evidence="2">The sequence shown here is derived from an EMBL/GenBank/DDBJ whole genome shotgun (WGS) entry which is preliminary data.</text>
</comment>
<evidence type="ECO:0000313" key="2">
    <source>
        <dbReference type="EMBL" id="MBM7618535.1"/>
    </source>
</evidence>
<keyword evidence="1" id="KW-1133">Transmembrane helix</keyword>
<sequence>MQALGISFIIHLIYFLGTWMVGYLKTRNYNPSIANGWTEVEMLQSEVAFGAVASPLFMLSTFFGVALISAFFIFFFGKVVHFKKG</sequence>
<accession>A0ABS2NV45</accession>
<feature type="transmembrane region" description="Helical" evidence="1">
    <location>
        <begin position="6"/>
        <end position="26"/>
    </location>
</feature>
<protein>
    <submittedName>
        <fullName evidence="2">Quinol-cytochrome oxidoreductase complex cytochrome b subunit</fullName>
    </submittedName>
</protein>
<reference evidence="2 3" key="1">
    <citation type="submission" date="2021-01" db="EMBL/GenBank/DDBJ databases">
        <title>Genomic Encyclopedia of Type Strains, Phase IV (KMG-IV): sequencing the most valuable type-strain genomes for metagenomic binning, comparative biology and taxonomic classification.</title>
        <authorList>
            <person name="Goeker M."/>
        </authorList>
    </citation>
    <scope>NUCLEOTIDE SEQUENCE [LARGE SCALE GENOMIC DNA]</scope>
    <source>
        <strain evidence="2 3">DSM 25879</strain>
    </source>
</reference>
<name>A0ABS2NV45_9BACI</name>
<keyword evidence="1" id="KW-0812">Transmembrane</keyword>
<organism evidence="2 3">
    <name type="scientific">Sutcliffiella tianshenii</name>
    <dbReference type="NCBI Taxonomy" id="1463404"/>
    <lineage>
        <taxon>Bacteria</taxon>
        <taxon>Bacillati</taxon>
        <taxon>Bacillota</taxon>
        <taxon>Bacilli</taxon>
        <taxon>Bacillales</taxon>
        <taxon>Bacillaceae</taxon>
        <taxon>Sutcliffiella</taxon>
    </lineage>
</organism>